<dbReference type="Gene3D" id="3.40.50.300">
    <property type="entry name" value="P-loop containing nucleotide triphosphate hydrolases"/>
    <property type="match status" value="1"/>
</dbReference>
<organism evidence="7 8">
    <name type="scientific">Astyanax mexicanus</name>
    <name type="common">Blind cave fish</name>
    <name type="synonym">Astyanax fasciatus mexicanus</name>
    <dbReference type="NCBI Taxonomy" id="7994"/>
    <lineage>
        <taxon>Eukaryota</taxon>
        <taxon>Metazoa</taxon>
        <taxon>Chordata</taxon>
        <taxon>Craniata</taxon>
        <taxon>Vertebrata</taxon>
        <taxon>Euteleostomi</taxon>
        <taxon>Actinopterygii</taxon>
        <taxon>Neopterygii</taxon>
        <taxon>Teleostei</taxon>
        <taxon>Ostariophysi</taxon>
        <taxon>Characiformes</taxon>
        <taxon>Characoidei</taxon>
        <taxon>Acestrorhamphidae</taxon>
        <taxon>Acestrorhamphinae</taxon>
        <taxon>Astyanax</taxon>
    </lineage>
</organism>
<evidence type="ECO:0000313" key="7">
    <source>
        <dbReference type="Ensembl" id="ENSAMXP00000047497.1"/>
    </source>
</evidence>
<reference evidence="7" key="4">
    <citation type="submission" date="2025-09" db="UniProtKB">
        <authorList>
            <consortium name="Ensembl"/>
        </authorList>
    </citation>
    <scope>IDENTIFICATION</scope>
</reference>
<proteinExistence type="inferred from homology"/>
<dbReference type="GeneTree" id="ENSGT01120000271858"/>
<keyword evidence="5" id="KW-0472">Membrane</keyword>
<dbReference type="SUPFAM" id="SSF52540">
    <property type="entry name" value="P-loop containing nucleoside triphosphate hydrolases"/>
    <property type="match status" value="1"/>
</dbReference>
<dbReference type="AlphaFoldDB" id="A0A3B1JYK0"/>
<feature type="coiled-coil region" evidence="4">
    <location>
        <begin position="251"/>
        <end position="283"/>
    </location>
</feature>
<dbReference type="PANTHER" id="PTHR10903">
    <property type="entry name" value="GTPASE, IMAP FAMILY MEMBER-RELATED"/>
    <property type="match status" value="1"/>
</dbReference>
<accession>A0A3B1JYK0</accession>
<evidence type="ECO:0000256" key="4">
    <source>
        <dbReference type="SAM" id="Coils"/>
    </source>
</evidence>
<keyword evidence="2" id="KW-0547">Nucleotide-binding</keyword>
<dbReference type="Proteomes" id="UP000018467">
    <property type="component" value="Unassembled WGS sequence"/>
</dbReference>
<dbReference type="Bgee" id="ENSAMXG00000033324">
    <property type="expression patterns" value="Expressed in olfactory epithelium and 6 other cell types or tissues"/>
</dbReference>
<feature type="transmembrane region" description="Helical" evidence="5">
    <location>
        <begin position="17"/>
        <end position="37"/>
    </location>
</feature>
<protein>
    <submittedName>
        <fullName evidence="7">GTPase IMAP family member 7-like</fullName>
    </submittedName>
</protein>
<comment type="similarity">
    <text evidence="1">Belongs to the TRAFAC class TrmE-Era-EngA-EngB-Septin-like GTPase superfamily. AIG1/Toc34/Toc159-like paraseptin GTPase family. IAN subfamily.</text>
</comment>
<dbReference type="InParanoid" id="A0A3B1JYK0"/>
<dbReference type="GO" id="GO:0005525">
    <property type="term" value="F:GTP binding"/>
    <property type="evidence" value="ECO:0007669"/>
    <property type="project" value="UniProtKB-KW"/>
</dbReference>
<reference evidence="8" key="2">
    <citation type="journal article" date="2014" name="Nat. Commun.">
        <title>The cavefish genome reveals candidate genes for eye loss.</title>
        <authorList>
            <person name="McGaugh S.E."/>
            <person name="Gross J.B."/>
            <person name="Aken B."/>
            <person name="Blin M."/>
            <person name="Borowsky R."/>
            <person name="Chalopin D."/>
            <person name="Hinaux H."/>
            <person name="Jeffery W.R."/>
            <person name="Keene A."/>
            <person name="Ma L."/>
            <person name="Minx P."/>
            <person name="Murphy D."/>
            <person name="O'Quin K.E."/>
            <person name="Retaux S."/>
            <person name="Rohner N."/>
            <person name="Searle S.M."/>
            <person name="Stahl B.A."/>
            <person name="Tabin C."/>
            <person name="Volff J.N."/>
            <person name="Yoshizawa M."/>
            <person name="Warren W.C."/>
        </authorList>
    </citation>
    <scope>NUCLEOTIDE SEQUENCE [LARGE SCALE GENOMIC DNA]</scope>
    <source>
        <strain evidence="8">female</strain>
    </source>
</reference>
<keyword evidence="3" id="KW-0342">GTP-binding</keyword>
<evidence type="ECO:0000256" key="5">
    <source>
        <dbReference type="SAM" id="Phobius"/>
    </source>
</evidence>
<reference evidence="7" key="3">
    <citation type="submission" date="2025-08" db="UniProtKB">
        <authorList>
            <consortium name="Ensembl"/>
        </authorList>
    </citation>
    <scope>IDENTIFICATION</scope>
</reference>
<dbReference type="CDD" id="cd01852">
    <property type="entry name" value="AIG1"/>
    <property type="match status" value="1"/>
</dbReference>
<sequence length="370" mass="42062">MAFAVAASSIQVRTGRWAVGSSWLSVLTVLICFVVSAELQMSKQQRSPYSEKVQEFDDELRILLIGRTGVGKSATGNTILGEKAFVSDCSSASVTTHCEKVHGNVNGRTVSVIDSPGLFDTNLSPDEVINRIKLCIPLSSPGPHAFVVVVTLGRFTEEDEKTVDLFQTIFGKESSEYTIILFTHGDQLKGKSIHQFVRQNQKLMHYIRMYSGRYHVFNNEDQDEQQVIQLLEQIDKMVSANGGKHYTSEMFQEIERLIEEEKQRILKENEAQIQKQIKKLRTQLVGKSAETAIQVYIRDQVRKARLKVERKLSLFEKILKSVFDKIYNFFEYIFKSFYTPTVPLIIFNYLQLSSTGKNDPCDPDGHVICL</sequence>
<feature type="domain" description="AIG1-type G" evidence="6">
    <location>
        <begin position="57"/>
        <end position="255"/>
    </location>
</feature>
<evidence type="ECO:0000256" key="2">
    <source>
        <dbReference type="ARBA" id="ARBA00022741"/>
    </source>
</evidence>
<keyword evidence="4" id="KW-0175">Coiled coil</keyword>
<keyword evidence="5" id="KW-1133">Transmembrane helix</keyword>
<dbReference type="InterPro" id="IPR006703">
    <property type="entry name" value="G_AIG1"/>
</dbReference>
<evidence type="ECO:0000256" key="3">
    <source>
        <dbReference type="ARBA" id="ARBA00023134"/>
    </source>
</evidence>
<dbReference type="PANTHER" id="PTHR10903:SF186">
    <property type="entry name" value="GTPASE IMAP FAMILY MEMBER 4-LIKE-RELATED"/>
    <property type="match status" value="1"/>
</dbReference>
<dbReference type="InterPro" id="IPR027417">
    <property type="entry name" value="P-loop_NTPase"/>
</dbReference>
<keyword evidence="8" id="KW-1185">Reference proteome</keyword>
<evidence type="ECO:0000313" key="8">
    <source>
        <dbReference type="Proteomes" id="UP000018467"/>
    </source>
</evidence>
<dbReference type="Ensembl" id="ENSAMXT00000047651.1">
    <property type="protein sequence ID" value="ENSAMXP00000047497.1"/>
    <property type="gene ID" value="ENSAMXG00000033324.1"/>
</dbReference>
<name>A0A3B1JYK0_ASTMX</name>
<evidence type="ECO:0000256" key="1">
    <source>
        <dbReference type="ARBA" id="ARBA00008535"/>
    </source>
</evidence>
<reference evidence="8" key="1">
    <citation type="submission" date="2013-03" db="EMBL/GenBank/DDBJ databases">
        <authorList>
            <person name="Jeffery W."/>
            <person name="Warren W."/>
            <person name="Wilson R.K."/>
        </authorList>
    </citation>
    <scope>NUCLEOTIDE SEQUENCE</scope>
    <source>
        <strain evidence="8">female</strain>
    </source>
</reference>
<dbReference type="FunFam" id="3.40.50.300:FF:000366">
    <property type="entry name" value="GTPase, IMAP family member 2"/>
    <property type="match status" value="1"/>
</dbReference>
<evidence type="ECO:0000259" key="6">
    <source>
        <dbReference type="PROSITE" id="PS51720"/>
    </source>
</evidence>
<dbReference type="STRING" id="7994.ENSAMXP00000047497"/>
<dbReference type="Pfam" id="PF04548">
    <property type="entry name" value="AIG1"/>
    <property type="match status" value="1"/>
</dbReference>
<dbReference type="InterPro" id="IPR045058">
    <property type="entry name" value="GIMA/IAN/Toc"/>
</dbReference>
<dbReference type="PROSITE" id="PS51720">
    <property type="entry name" value="G_AIG1"/>
    <property type="match status" value="1"/>
</dbReference>
<keyword evidence="5" id="KW-0812">Transmembrane</keyword>